<dbReference type="EMBL" id="BSPL01000040">
    <property type="protein sequence ID" value="GLS74609.1"/>
    <property type="molecule type" value="Genomic_DNA"/>
</dbReference>
<keyword evidence="2" id="KW-1185">Reference proteome</keyword>
<evidence type="ECO:0000313" key="1">
    <source>
        <dbReference type="EMBL" id="GLS74609.1"/>
    </source>
</evidence>
<reference evidence="2" key="1">
    <citation type="journal article" date="2019" name="Int. J. Syst. Evol. Microbiol.">
        <title>The Global Catalogue of Microorganisms (GCM) 10K type strain sequencing project: providing services to taxonomists for standard genome sequencing and annotation.</title>
        <authorList>
            <consortium name="The Broad Institute Genomics Platform"/>
            <consortium name="The Broad Institute Genome Sequencing Center for Infectious Disease"/>
            <person name="Wu L."/>
            <person name="Ma J."/>
        </authorList>
    </citation>
    <scope>NUCLEOTIDE SEQUENCE [LARGE SCALE GENOMIC DNA]</scope>
    <source>
        <strain evidence="2">NBRC 103632</strain>
    </source>
</reference>
<comment type="caution">
    <text evidence="1">The sequence shown here is derived from an EMBL/GenBank/DDBJ whole genome shotgun (WGS) entry which is preliminary data.</text>
</comment>
<organism evidence="1 2">
    <name type="scientific">Methylobacterium tardum</name>
    <dbReference type="NCBI Taxonomy" id="374432"/>
    <lineage>
        <taxon>Bacteria</taxon>
        <taxon>Pseudomonadati</taxon>
        <taxon>Pseudomonadota</taxon>
        <taxon>Alphaproteobacteria</taxon>
        <taxon>Hyphomicrobiales</taxon>
        <taxon>Methylobacteriaceae</taxon>
        <taxon>Methylobacterium</taxon>
    </lineage>
</organism>
<name>A0AA37TIK5_9HYPH</name>
<gene>
    <name evidence="1" type="ORF">GCM10007890_66270</name>
</gene>
<dbReference type="AlphaFoldDB" id="A0AA37TIK5"/>
<evidence type="ECO:0000313" key="2">
    <source>
        <dbReference type="Proteomes" id="UP001157440"/>
    </source>
</evidence>
<accession>A0AA37TIK5</accession>
<sequence>MRRSPLPYPRGEDVEAFTLQVRPPSGRSKAIKMHLQVKKLLADKATMLGSRLTMVRTADIMGFPVQG</sequence>
<dbReference type="Proteomes" id="UP001157440">
    <property type="component" value="Unassembled WGS sequence"/>
</dbReference>
<protein>
    <submittedName>
        <fullName evidence="1">Uncharacterized protein</fullName>
    </submittedName>
</protein>
<proteinExistence type="predicted"/>